<dbReference type="SUPFAM" id="SSF118116">
    <property type="entry name" value="DNA mismatch repair protein MutL"/>
    <property type="match status" value="1"/>
</dbReference>
<dbReference type="Gene3D" id="3.30.565.10">
    <property type="entry name" value="Histidine kinase-like ATPase, C-terminal domain"/>
    <property type="match status" value="1"/>
</dbReference>
<feature type="region of interest" description="Disordered" evidence="2">
    <location>
        <begin position="1"/>
        <end position="23"/>
    </location>
</feature>
<evidence type="ECO:0000259" key="3">
    <source>
        <dbReference type="SMART" id="SM00853"/>
    </source>
</evidence>
<keyword evidence="5" id="KW-1185">Reference proteome</keyword>
<dbReference type="InterPro" id="IPR014790">
    <property type="entry name" value="MutL_C"/>
</dbReference>
<evidence type="ECO:0000256" key="1">
    <source>
        <dbReference type="ARBA" id="ARBA00006082"/>
    </source>
</evidence>
<feature type="domain" description="MutL C-terminal dimerisation" evidence="3">
    <location>
        <begin position="694"/>
        <end position="914"/>
    </location>
</feature>
<dbReference type="SMART" id="SM00853">
    <property type="entry name" value="MutL_C"/>
    <property type="match status" value="1"/>
</dbReference>
<dbReference type="Pfam" id="PF13589">
    <property type="entry name" value="HATPase_c_3"/>
    <property type="match status" value="1"/>
</dbReference>
<dbReference type="InterPro" id="IPR038973">
    <property type="entry name" value="MutL/Mlh/Pms-like"/>
</dbReference>
<dbReference type="GO" id="GO:0140664">
    <property type="term" value="F:ATP-dependent DNA damage sensor activity"/>
    <property type="evidence" value="ECO:0007669"/>
    <property type="project" value="InterPro"/>
</dbReference>
<evidence type="ECO:0000313" key="4">
    <source>
        <dbReference type="EMBL" id="PVI07850.1"/>
    </source>
</evidence>
<dbReference type="InterPro" id="IPR037198">
    <property type="entry name" value="MutL_C_sf"/>
</dbReference>
<dbReference type="EMBL" id="KZ805302">
    <property type="protein sequence ID" value="PVI07850.1"/>
    <property type="molecule type" value="Genomic_DNA"/>
</dbReference>
<protein>
    <recommendedName>
        <fullName evidence="3">MutL C-terminal dimerisation domain-containing protein</fullName>
    </recommendedName>
</protein>
<dbReference type="Gene3D" id="3.30.1540.20">
    <property type="entry name" value="MutL, C-terminal domain, dimerisation subdomain"/>
    <property type="match status" value="1"/>
</dbReference>
<dbReference type="GO" id="GO:0016887">
    <property type="term" value="F:ATP hydrolysis activity"/>
    <property type="evidence" value="ECO:0007669"/>
    <property type="project" value="InterPro"/>
</dbReference>
<dbReference type="InterPro" id="IPR042120">
    <property type="entry name" value="MutL_C_dimsub"/>
</dbReference>
<dbReference type="OrthoDB" id="429932at2759"/>
<dbReference type="STRING" id="97972.A0A2V1EEI7"/>
<dbReference type="SUPFAM" id="SSF55874">
    <property type="entry name" value="ATPase domain of HSP90 chaperone/DNA topoisomerase II/histidine kinase"/>
    <property type="match status" value="1"/>
</dbReference>
<dbReference type="Proteomes" id="UP000244855">
    <property type="component" value="Unassembled WGS sequence"/>
</dbReference>
<name>A0A2V1EEI7_9PLEO</name>
<dbReference type="PANTHER" id="PTHR10073:SF47">
    <property type="entry name" value="DNA MISMATCH REPAIR PROTEIN MLH3"/>
    <property type="match status" value="1"/>
</dbReference>
<dbReference type="GO" id="GO:0005524">
    <property type="term" value="F:ATP binding"/>
    <property type="evidence" value="ECO:0007669"/>
    <property type="project" value="InterPro"/>
</dbReference>
<dbReference type="AlphaFoldDB" id="A0A2V1EEI7"/>
<dbReference type="InterPro" id="IPR036890">
    <property type="entry name" value="HATPase_C_sf"/>
</dbReference>
<comment type="similarity">
    <text evidence="1">Belongs to the DNA mismatch repair MutL/HexB family.</text>
</comment>
<dbReference type="PANTHER" id="PTHR10073">
    <property type="entry name" value="DNA MISMATCH REPAIR PROTEIN MLH, PMS, MUTL"/>
    <property type="match status" value="1"/>
</dbReference>
<gene>
    <name evidence="4" type="ORF">DM02DRAFT_549984</name>
</gene>
<organism evidence="4 5">
    <name type="scientific">Periconia macrospinosa</name>
    <dbReference type="NCBI Taxonomy" id="97972"/>
    <lineage>
        <taxon>Eukaryota</taxon>
        <taxon>Fungi</taxon>
        <taxon>Dikarya</taxon>
        <taxon>Ascomycota</taxon>
        <taxon>Pezizomycotina</taxon>
        <taxon>Dothideomycetes</taxon>
        <taxon>Pleosporomycetidae</taxon>
        <taxon>Pleosporales</taxon>
        <taxon>Massarineae</taxon>
        <taxon>Periconiaceae</taxon>
        <taxon>Periconia</taxon>
    </lineage>
</organism>
<dbReference type="GO" id="GO:0006298">
    <property type="term" value="P:mismatch repair"/>
    <property type="evidence" value="ECO:0007669"/>
    <property type="project" value="InterPro"/>
</dbReference>
<reference evidence="4 5" key="1">
    <citation type="journal article" date="2018" name="Sci. Rep.">
        <title>Comparative genomics provides insights into the lifestyle and reveals functional heterogeneity of dark septate endophytic fungi.</title>
        <authorList>
            <person name="Knapp D.G."/>
            <person name="Nemeth J.B."/>
            <person name="Barry K."/>
            <person name="Hainaut M."/>
            <person name="Henrissat B."/>
            <person name="Johnson J."/>
            <person name="Kuo A."/>
            <person name="Lim J.H.P."/>
            <person name="Lipzen A."/>
            <person name="Nolan M."/>
            <person name="Ohm R.A."/>
            <person name="Tamas L."/>
            <person name="Grigoriev I.V."/>
            <person name="Spatafora J.W."/>
            <person name="Nagy L.G."/>
            <person name="Kovacs G.M."/>
        </authorList>
    </citation>
    <scope>NUCLEOTIDE SEQUENCE [LARGE SCALE GENOMIC DNA]</scope>
    <source>
        <strain evidence="4 5">DSE2036</strain>
    </source>
</reference>
<proteinExistence type="inferred from homology"/>
<feature type="compositionally biased region" description="Basic and acidic residues" evidence="2">
    <location>
        <begin position="1"/>
        <end position="18"/>
    </location>
</feature>
<feature type="region of interest" description="Disordered" evidence="2">
    <location>
        <begin position="515"/>
        <end position="535"/>
    </location>
</feature>
<evidence type="ECO:0000313" key="5">
    <source>
        <dbReference type="Proteomes" id="UP000244855"/>
    </source>
</evidence>
<dbReference type="GO" id="GO:0032300">
    <property type="term" value="C:mismatch repair complex"/>
    <property type="evidence" value="ECO:0007669"/>
    <property type="project" value="InterPro"/>
</dbReference>
<feature type="region of interest" description="Disordered" evidence="2">
    <location>
        <begin position="414"/>
        <end position="440"/>
    </location>
</feature>
<sequence>MNQHHAGEAESVSTREHPIQPLPPDVAAQVKSSASVVSLTGVVLELLKNSLDANATQIQATVDFVRGACSIEDNGIGIAPSEFREGGGLCRLYCTSKYYSDQACHGCNGTFLASLAAMCLIHIVSRHHQHRSHNLLTAHYSKVIDRQLPAQPHHEIHASHGTRVTVRNLFGNLPVRVKQRATLTEQKSDHGRLWATMKREVTGLLLGWRQPIALKIRDGAGNTMINFSVSGGPPNSANLGSSELQFMLNVLTKANYITVNDWPSWIPTSASTPTISIKGAISLDPAPHKHVQFISLGLRNLSVEDGHNELMDEINRMFSLSSFGVIEDNGIDTDEKIRRERDKRFKHDGYTNKQLTTRKGVDRYPMFHLRIILNNKNSVQAGDNPFKNQRNLQAVLGVMNAMIKQWLSVHNFRPRKSRSDQISGHPSPIRPASAKGYGSDSCLVSEKNLEKSPPNTSHGFFNDKEKPLIRKRKRNTPGTEEIPGARQLQPFAQWSRIKSGKVDFYETYKDVPNRPAVFTQPSTPAARNSSSDVRDIDTTSAPLESMIGDQQSKILADATQQLIPDGEDHDKITTLTDPSTKQTFLLNARTGVVLTRPPARPLSTIHASTLNEYNGQLRLTNRPCTENNAANLWLDGILNAWDNPVFKPTERGIEQVYSPDHSSNTYQKGAHTIANASPHTNSKLSKDGLKRAKVLAQLDSKFILVSMQNLPNGCTDNIPHDRNENNMLVLIDQHAADERIQVENLLADLCKPPSPDLTYWGYHSQLGHRSRVGFVMLEKPIRFSLSEQERHQFITHAARFAAWGILFNIDTSSSTMASGRQQSVLSVSTLPPAISERSRADPQILISFLRSAVWKYTDAEHLIQSNLEDSKASDDVDISMSKSWIRQLSRCPEGLVELINSRACRSAIMFNDQLSMQACEQLVGRLADCAFPFICAHGRPSMVPLVDMGTMSVESSVRNGPTERGSDKGFVAAWKKWKKK</sequence>
<accession>A0A2V1EEI7</accession>
<feature type="compositionally biased region" description="Polar residues" evidence="2">
    <location>
        <begin position="519"/>
        <end position="531"/>
    </location>
</feature>
<evidence type="ECO:0000256" key="2">
    <source>
        <dbReference type="SAM" id="MobiDB-lite"/>
    </source>
</evidence>